<name>A0ABP6ME67_9ACTN</name>
<evidence type="ECO:0000256" key="2">
    <source>
        <dbReference type="ARBA" id="ARBA00022475"/>
    </source>
</evidence>
<evidence type="ECO:0000256" key="1">
    <source>
        <dbReference type="ARBA" id="ARBA00004651"/>
    </source>
</evidence>
<evidence type="ECO:0000313" key="7">
    <source>
        <dbReference type="EMBL" id="GAA3104922.1"/>
    </source>
</evidence>
<evidence type="ECO:0000256" key="5">
    <source>
        <dbReference type="ARBA" id="ARBA00023136"/>
    </source>
</evidence>
<feature type="transmembrane region" description="Helical" evidence="6">
    <location>
        <begin position="64"/>
        <end position="86"/>
    </location>
</feature>
<keyword evidence="5 6" id="KW-0472">Membrane</keyword>
<dbReference type="Pfam" id="PF09678">
    <property type="entry name" value="Caa3_CtaG"/>
    <property type="match status" value="1"/>
</dbReference>
<evidence type="ECO:0000313" key="8">
    <source>
        <dbReference type="Proteomes" id="UP001501637"/>
    </source>
</evidence>
<evidence type="ECO:0000256" key="6">
    <source>
        <dbReference type="SAM" id="Phobius"/>
    </source>
</evidence>
<dbReference type="Proteomes" id="UP001501637">
    <property type="component" value="Unassembled WGS sequence"/>
</dbReference>
<feature type="transmembrane region" description="Helical" evidence="6">
    <location>
        <begin position="172"/>
        <end position="194"/>
    </location>
</feature>
<evidence type="ECO:0000256" key="3">
    <source>
        <dbReference type="ARBA" id="ARBA00022692"/>
    </source>
</evidence>
<gene>
    <name evidence="7" type="ORF">GCM10010449_29990</name>
</gene>
<keyword evidence="3 6" id="KW-0812">Transmembrane</keyword>
<feature type="transmembrane region" description="Helical" evidence="6">
    <location>
        <begin position="214"/>
        <end position="237"/>
    </location>
</feature>
<evidence type="ECO:0000256" key="4">
    <source>
        <dbReference type="ARBA" id="ARBA00022989"/>
    </source>
</evidence>
<dbReference type="EMBL" id="BAAAUG010000042">
    <property type="protein sequence ID" value="GAA3104922.1"/>
    <property type="molecule type" value="Genomic_DNA"/>
</dbReference>
<reference evidence="8" key="1">
    <citation type="journal article" date="2019" name="Int. J. Syst. Evol. Microbiol.">
        <title>The Global Catalogue of Microorganisms (GCM) 10K type strain sequencing project: providing services to taxonomists for standard genome sequencing and annotation.</title>
        <authorList>
            <consortium name="The Broad Institute Genomics Platform"/>
            <consortium name="The Broad Institute Genome Sequencing Center for Infectious Disease"/>
            <person name="Wu L."/>
            <person name="Ma J."/>
        </authorList>
    </citation>
    <scope>NUCLEOTIDE SEQUENCE [LARGE SCALE GENOMIC DNA]</scope>
    <source>
        <strain evidence="8">JCM 9092</strain>
    </source>
</reference>
<sequence length="261" mass="27514">MTVVVLVVVVGCLGYVAAAGQLLRRGDRWPHRRDAAFCAGGAALITALVAPWEGWPPFTGHMATHLGIGMLAPLLFVLGRPVTLALRALPVGPRRRLLSCVRSRPAALLVWPPLAALMHVAGLWAVYRTPLLAAAHHRPWLHTLIAVHLLASGVLFAFAVLALDPLRHRAGFALRGGALLAAAAGHGILAKSLYATGPPGISYTTADLHLASYVMYYGGDVVGIALALVLGHQWYAAEGRALARARRAPDAETSTLRGTAA</sequence>
<comment type="caution">
    <text evidence="7">The sequence shown here is derived from an EMBL/GenBank/DDBJ whole genome shotgun (WGS) entry which is preliminary data.</text>
</comment>
<feature type="transmembrane region" description="Helical" evidence="6">
    <location>
        <begin position="6"/>
        <end position="23"/>
    </location>
</feature>
<protein>
    <submittedName>
        <fullName evidence="7">Cytochrome c oxidase assembly protein</fullName>
    </submittedName>
</protein>
<feature type="transmembrane region" description="Helical" evidence="6">
    <location>
        <begin position="139"/>
        <end position="163"/>
    </location>
</feature>
<dbReference type="InterPro" id="IPR019108">
    <property type="entry name" value="Caa3_assmbl_CtaG-rel"/>
</dbReference>
<keyword evidence="2" id="KW-1003">Cell membrane</keyword>
<keyword evidence="4 6" id="KW-1133">Transmembrane helix</keyword>
<dbReference type="RefSeq" id="WP_344521405.1">
    <property type="nucleotide sequence ID" value="NZ_BAAAUG010000042.1"/>
</dbReference>
<keyword evidence="8" id="KW-1185">Reference proteome</keyword>
<accession>A0ABP6ME67</accession>
<proteinExistence type="predicted"/>
<organism evidence="7 8">
    <name type="scientific">Streptomyces rectiviolaceus</name>
    <dbReference type="NCBI Taxonomy" id="332591"/>
    <lineage>
        <taxon>Bacteria</taxon>
        <taxon>Bacillati</taxon>
        <taxon>Actinomycetota</taxon>
        <taxon>Actinomycetes</taxon>
        <taxon>Kitasatosporales</taxon>
        <taxon>Streptomycetaceae</taxon>
        <taxon>Streptomyces</taxon>
    </lineage>
</organism>
<feature type="transmembrane region" description="Helical" evidence="6">
    <location>
        <begin position="106"/>
        <end position="127"/>
    </location>
</feature>
<comment type="subcellular location">
    <subcellularLocation>
        <location evidence="1">Cell membrane</location>
        <topology evidence="1">Multi-pass membrane protein</topology>
    </subcellularLocation>
</comment>
<feature type="transmembrane region" description="Helical" evidence="6">
    <location>
        <begin position="35"/>
        <end position="52"/>
    </location>
</feature>